<reference evidence="4" key="1">
    <citation type="submission" date="2016-11" db="UniProtKB">
        <authorList>
            <consortium name="WormBaseParasite"/>
        </authorList>
    </citation>
    <scope>IDENTIFICATION</scope>
</reference>
<dbReference type="eggNOG" id="ENOG502THWT">
    <property type="taxonomic scope" value="Eukaryota"/>
</dbReference>
<name>A0A1I7V299_9PELO</name>
<evidence type="ECO:0000313" key="4">
    <source>
        <dbReference type="WBParaSite" id="Csp11.Scaffold630.g21677.t1"/>
    </source>
</evidence>
<dbReference type="STRING" id="1561998.A0A1I7V299"/>
<evidence type="ECO:0000256" key="1">
    <source>
        <dbReference type="SAM" id="SignalP"/>
    </source>
</evidence>
<dbReference type="Pfam" id="PF01579">
    <property type="entry name" value="DUF19"/>
    <property type="match status" value="1"/>
</dbReference>
<accession>A0A1I7V299</accession>
<keyword evidence="3" id="KW-1185">Reference proteome</keyword>
<dbReference type="PANTHER" id="PTHR21453:SF31">
    <property type="entry name" value="DUF19 DOMAIN-CONTAINING PROTEIN"/>
    <property type="match status" value="1"/>
</dbReference>
<dbReference type="AlphaFoldDB" id="A0A1I7V299"/>
<dbReference type="PANTHER" id="PTHR21453">
    <property type="entry name" value="DUF19 DOMAIN-CONTAINING PROTEIN-RELATED-RELATED"/>
    <property type="match status" value="1"/>
</dbReference>
<proteinExistence type="predicted"/>
<dbReference type="WBParaSite" id="Csp11.Scaffold630.g21677.t1">
    <property type="protein sequence ID" value="Csp11.Scaffold630.g21677.t1"/>
    <property type="gene ID" value="Csp11.Scaffold630.g21677"/>
</dbReference>
<evidence type="ECO:0000313" key="3">
    <source>
        <dbReference type="Proteomes" id="UP000095282"/>
    </source>
</evidence>
<feature type="domain" description="T20D4.11-like" evidence="2">
    <location>
        <begin position="39"/>
        <end position="197"/>
    </location>
</feature>
<feature type="chain" id="PRO_5009309812" evidence="1">
    <location>
        <begin position="21"/>
        <end position="201"/>
    </location>
</feature>
<dbReference type="InterPro" id="IPR016638">
    <property type="entry name" value="UPF0376"/>
</dbReference>
<dbReference type="Proteomes" id="UP000095282">
    <property type="component" value="Unplaced"/>
</dbReference>
<organism evidence="3 4">
    <name type="scientific">Caenorhabditis tropicalis</name>
    <dbReference type="NCBI Taxonomy" id="1561998"/>
    <lineage>
        <taxon>Eukaryota</taxon>
        <taxon>Metazoa</taxon>
        <taxon>Ecdysozoa</taxon>
        <taxon>Nematoda</taxon>
        <taxon>Chromadorea</taxon>
        <taxon>Rhabditida</taxon>
        <taxon>Rhabditina</taxon>
        <taxon>Rhabditomorpha</taxon>
        <taxon>Rhabditoidea</taxon>
        <taxon>Rhabditidae</taxon>
        <taxon>Peloderinae</taxon>
        <taxon>Caenorhabditis</taxon>
    </lineage>
</organism>
<dbReference type="InterPro" id="IPR002542">
    <property type="entry name" value="T20D4.11-like_dom"/>
</dbReference>
<protein>
    <submittedName>
        <fullName evidence="4">DUF19 domain-containing protein</fullName>
    </submittedName>
</protein>
<keyword evidence="1" id="KW-0732">Signal</keyword>
<evidence type="ECO:0000259" key="2">
    <source>
        <dbReference type="Pfam" id="PF01579"/>
    </source>
</evidence>
<dbReference type="PIRSF" id="PIRSF015697">
    <property type="entry name" value="UCP015697"/>
    <property type="match status" value="1"/>
</dbReference>
<feature type="signal peptide" evidence="1">
    <location>
        <begin position="1"/>
        <end position="20"/>
    </location>
</feature>
<sequence>MFSPVKLLVFGIILLGVGYTTNITTIPEPSSEIAPAKNCTPLTVFRVFSCFFRLGDFMRKLYFLDIEKKSSLRGFYDSCSSLHEFLASLSCGKNDANDTEMINKIGSYCSGLHYMFEEFHPCLNKFEEKKPECFSSWSPFLDKEKNGTEKSQDEICKNFFGKDNCMKKEVTETCSKKEWQGLRDHFIKITPDVKDCKLEDL</sequence>